<keyword evidence="1" id="KW-1133">Transmembrane helix</keyword>
<reference evidence="3 4" key="1">
    <citation type="submission" date="2019-07" db="EMBL/GenBank/DDBJ databases">
        <title>Litoreibacter alkalisoli sp. nov., isolated from saline-alkaline soil.</title>
        <authorList>
            <person name="Wang S."/>
            <person name="Xu L."/>
            <person name="Xing Y.-T."/>
            <person name="Sun J.-Q."/>
        </authorList>
    </citation>
    <scope>NUCLEOTIDE SEQUENCE [LARGE SCALE GENOMIC DNA]</scope>
    <source>
        <strain evidence="3 4">LN3S51</strain>
    </source>
</reference>
<feature type="transmembrane region" description="Helical" evidence="1">
    <location>
        <begin position="180"/>
        <end position="198"/>
    </location>
</feature>
<dbReference type="Pfam" id="PF00892">
    <property type="entry name" value="EamA"/>
    <property type="match status" value="2"/>
</dbReference>
<evidence type="ECO:0000256" key="1">
    <source>
        <dbReference type="SAM" id="Phobius"/>
    </source>
</evidence>
<feature type="domain" description="EamA" evidence="2">
    <location>
        <begin position="8"/>
        <end position="140"/>
    </location>
</feature>
<feature type="transmembrane region" description="Helical" evidence="1">
    <location>
        <begin position="149"/>
        <end position="168"/>
    </location>
</feature>
<keyword evidence="4" id="KW-1185">Reference proteome</keyword>
<sequence length="299" mass="31745">MTSTNDLRGIILMLVSMAAFAVEDMFVKSVTDRLPIGEALFILGLGGALIFGIWSKRQGVPLFTSALLDRAVMVRNLSEMLGTLFFVTAITVSPLSTASAVLQATPLVVTMGAALFLGETVGWRRWSAIMVGFLGVLMIVRPGTEGFEATSLFAVGGVIFLSSRDLATRATPENVTSIQLSAYAFAIVSLAGLALMLVQGGIVRPTGIESLQLTGALCVGVGGYYCITQAMRIGTISVVAPFRYSRLVFALIIGIVVFNERPDLWTLLGSLVIIGSGLYTFARERRVRRLAGAASPTPG</sequence>
<feature type="transmembrane region" description="Helical" evidence="1">
    <location>
        <begin position="210"/>
        <end position="227"/>
    </location>
</feature>
<feature type="domain" description="EamA" evidence="2">
    <location>
        <begin position="152"/>
        <end position="276"/>
    </location>
</feature>
<keyword evidence="1" id="KW-0472">Membrane</keyword>
<accession>A0A5B8IVP2</accession>
<dbReference type="GO" id="GO:0016020">
    <property type="term" value="C:membrane"/>
    <property type="evidence" value="ECO:0007669"/>
    <property type="project" value="InterPro"/>
</dbReference>
<protein>
    <submittedName>
        <fullName evidence="3">DMT family transporter</fullName>
    </submittedName>
</protein>
<feature type="transmembrane region" description="Helical" evidence="1">
    <location>
        <begin position="39"/>
        <end position="55"/>
    </location>
</feature>
<dbReference type="RefSeq" id="WP_146364070.1">
    <property type="nucleotide sequence ID" value="NZ_CP042261.1"/>
</dbReference>
<dbReference type="SUPFAM" id="SSF103481">
    <property type="entry name" value="Multidrug resistance efflux transporter EmrE"/>
    <property type="match status" value="2"/>
</dbReference>
<dbReference type="InterPro" id="IPR037185">
    <property type="entry name" value="EmrE-like"/>
</dbReference>
<evidence type="ECO:0000313" key="4">
    <source>
        <dbReference type="Proteomes" id="UP000318483"/>
    </source>
</evidence>
<dbReference type="EMBL" id="CP042261">
    <property type="protein sequence ID" value="QDY68941.1"/>
    <property type="molecule type" value="Genomic_DNA"/>
</dbReference>
<gene>
    <name evidence="3" type="ORF">FPZ52_04390</name>
</gene>
<feature type="transmembrane region" description="Helical" evidence="1">
    <location>
        <begin position="264"/>
        <end position="282"/>
    </location>
</feature>
<dbReference type="PANTHER" id="PTHR22911:SF135">
    <property type="entry name" value="BLR4310 PROTEIN"/>
    <property type="match status" value="1"/>
</dbReference>
<organism evidence="3 4">
    <name type="scientific">Qingshengfaniella alkalisoli</name>
    <dbReference type="NCBI Taxonomy" id="2599296"/>
    <lineage>
        <taxon>Bacteria</taxon>
        <taxon>Pseudomonadati</taxon>
        <taxon>Pseudomonadota</taxon>
        <taxon>Alphaproteobacteria</taxon>
        <taxon>Rhodobacterales</taxon>
        <taxon>Paracoccaceae</taxon>
        <taxon>Qingshengfaniella</taxon>
    </lineage>
</organism>
<proteinExistence type="predicted"/>
<feature type="transmembrane region" description="Helical" evidence="1">
    <location>
        <begin position="7"/>
        <end position="27"/>
    </location>
</feature>
<name>A0A5B8IVP2_9RHOB</name>
<keyword evidence="1" id="KW-0812">Transmembrane</keyword>
<dbReference type="InterPro" id="IPR000620">
    <property type="entry name" value="EamA_dom"/>
</dbReference>
<feature type="transmembrane region" description="Helical" evidence="1">
    <location>
        <begin position="239"/>
        <end position="258"/>
    </location>
</feature>
<feature type="transmembrane region" description="Helical" evidence="1">
    <location>
        <begin position="76"/>
        <end position="95"/>
    </location>
</feature>
<dbReference type="OrthoDB" id="7165334at2"/>
<evidence type="ECO:0000259" key="2">
    <source>
        <dbReference type="Pfam" id="PF00892"/>
    </source>
</evidence>
<evidence type="ECO:0000313" key="3">
    <source>
        <dbReference type="EMBL" id="QDY68941.1"/>
    </source>
</evidence>
<dbReference type="AlphaFoldDB" id="A0A5B8IVP2"/>
<dbReference type="PANTHER" id="PTHR22911">
    <property type="entry name" value="ACYL-MALONYL CONDENSING ENZYME-RELATED"/>
    <property type="match status" value="1"/>
</dbReference>
<dbReference type="KEGG" id="lit:FPZ52_04390"/>
<dbReference type="Proteomes" id="UP000318483">
    <property type="component" value="Chromosome"/>
</dbReference>